<reference evidence="2 3" key="1">
    <citation type="submission" date="2017-06" db="EMBL/GenBank/DDBJ databases">
        <authorList>
            <person name="Kim H.J."/>
            <person name="Triplett B.A."/>
        </authorList>
    </citation>
    <scope>NUCLEOTIDE SEQUENCE [LARGE SCALE GENOMIC DNA]</scope>
    <source>
        <strain evidence="2 3">DSM 43151</strain>
    </source>
</reference>
<name>A0A238YEQ9_9ACTN</name>
<accession>A0A238YEQ9</accession>
<proteinExistence type="predicted"/>
<dbReference type="Gene3D" id="3.30.70.2970">
    <property type="entry name" value="Protein of unknown function (DUF541), domain 2"/>
    <property type="match status" value="1"/>
</dbReference>
<sequence length="240" mass="24754">MLSTVPLSGQPAAASTHAAVDSPSADQDRESVLVTGEGEVFGEPDTLAAEFAVQTVAAKVDEALSRADAAATRMRDALVRAGTAKSDLQTSNVNISSNLDDDQKITGYTVNQGLTAKIRNLPRAGATMSAAIAAAGDAGRLNGVSFTIENDAALLTEARKKAFADARGKAELYAREAGRSLGRVVRVTEGASGGGEEPVWKDHRALMAAPMPIEPGRQRVAVSVTVEWALGSPSAPSRAG</sequence>
<evidence type="ECO:0000313" key="3">
    <source>
        <dbReference type="Proteomes" id="UP000198415"/>
    </source>
</evidence>
<dbReference type="PANTHER" id="PTHR34387">
    <property type="entry name" value="SLR1258 PROTEIN"/>
    <property type="match status" value="1"/>
</dbReference>
<protein>
    <recommendedName>
        <fullName evidence="4">DUF541 domain-containing protein</fullName>
    </recommendedName>
</protein>
<organism evidence="2 3">
    <name type="scientific">Actinoplanes regularis</name>
    <dbReference type="NCBI Taxonomy" id="52697"/>
    <lineage>
        <taxon>Bacteria</taxon>
        <taxon>Bacillati</taxon>
        <taxon>Actinomycetota</taxon>
        <taxon>Actinomycetes</taxon>
        <taxon>Micromonosporales</taxon>
        <taxon>Micromonosporaceae</taxon>
        <taxon>Actinoplanes</taxon>
    </lineage>
</organism>
<dbReference type="Proteomes" id="UP000198415">
    <property type="component" value="Unassembled WGS sequence"/>
</dbReference>
<gene>
    <name evidence="2" type="ORF">SAMN06264365_104511</name>
</gene>
<dbReference type="AlphaFoldDB" id="A0A238YEQ9"/>
<dbReference type="InterPro" id="IPR007497">
    <property type="entry name" value="SIMPL/DUF541"/>
</dbReference>
<dbReference type="EMBL" id="FZNR01000004">
    <property type="protein sequence ID" value="SNR69766.1"/>
    <property type="molecule type" value="Genomic_DNA"/>
</dbReference>
<evidence type="ECO:0008006" key="4">
    <source>
        <dbReference type="Google" id="ProtNLM"/>
    </source>
</evidence>
<dbReference type="InterPro" id="IPR052022">
    <property type="entry name" value="26kDa_periplasmic_antigen"/>
</dbReference>
<keyword evidence="3" id="KW-1185">Reference proteome</keyword>
<evidence type="ECO:0000256" key="1">
    <source>
        <dbReference type="SAM" id="MobiDB-lite"/>
    </source>
</evidence>
<dbReference type="GO" id="GO:0006974">
    <property type="term" value="P:DNA damage response"/>
    <property type="evidence" value="ECO:0007669"/>
    <property type="project" value="TreeGrafter"/>
</dbReference>
<dbReference type="PANTHER" id="PTHR34387:SF1">
    <property type="entry name" value="PERIPLASMIC IMMUNOGENIC PROTEIN"/>
    <property type="match status" value="1"/>
</dbReference>
<evidence type="ECO:0000313" key="2">
    <source>
        <dbReference type="EMBL" id="SNR69766.1"/>
    </source>
</evidence>
<dbReference type="Pfam" id="PF04402">
    <property type="entry name" value="SIMPL"/>
    <property type="match status" value="1"/>
</dbReference>
<dbReference type="Gene3D" id="3.30.110.170">
    <property type="entry name" value="Protein of unknown function (DUF541), domain 1"/>
    <property type="match status" value="1"/>
</dbReference>
<feature type="region of interest" description="Disordered" evidence="1">
    <location>
        <begin position="1"/>
        <end position="30"/>
    </location>
</feature>